<feature type="non-terminal residue" evidence="2">
    <location>
        <position position="1"/>
    </location>
</feature>
<dbReference type="EMBL" id="SNRW01008732">
    <property type="protein sequence ID" value="KAA6379065.1"/>
    <property type="molecule type" value="Genomic_DNA"/>
</dbReference>
<dbReference type="AlphaFoldDB" id="A0A5J4V992"/>
<reference evidence="2 3" key="1">
    <citation type="submission" date="2019-03" db="EMBL/GenBank/DDBJ databases">
        <title>Single cell metagenomics reveals metabolic interactions within the superorganism composed of flagellate Streblomastix strix and complex community of Bacteroidetes bacteria on its surface.</title>
        <authorList>
            <person name="Treitli S.C."/>
            <person name="Kolisko M."/>
            <person name="Husnik F."/>
            <person name="Keeling P."/>
            <person name="Hampl V."/>
        </authorList>
    </citation>
    <scope>NUCLEOTIDE SEQUENCE [LARGE SCALE GENOMIC DNA]</scope>
    <source>
        <strain evidence="2">ST1C</strain>
    </source>
</reference>
<evidence type="ECO:0000313" key="2">
    <source>
        <dbReference type="EMBL" id="KAA6379065.1"/>
    </source>
</evidence>
<accession>A0A5J4V992</accession>
<gene>
    <name evidence="2" type="ORF">EZS28_025408</name>
</gene>
<dbReference type="Proteomes" id="UP000324800">
    <property type="component" value="Unassembled WGS sequence"/>
</dbReference>
<sequence>AKYRQCLMIVEQNGSIPDRRFSDIQSSLLPKIIPNRIARESDFNIDDRLAQPSARTGSAAMPTDPDTLLKEVGEDAPKEYVNILQQQDGEQVPTQALPQEDAIQQRMDEPPNQQPNQQVSQQINQQFKEVGGVKDQLPVSASQFVRSKMQQGQARSQMSEEAQEANDEIIKGLKYIVGSTDRKYQWFTNEGQTVLRQAQVKLDKQSLLNMPRKKKNYISQRQLSKTLQDQKQLRKKK</sequence>
<comment type="caution">
    <text evidence="2">The sequence shown here is derived from an EMBL/GenBank/DDBJ whole genome shotgun (WGS) entry which is preliminary data.</text>
</comment>
<organism evidence="2 3">
    <name type="scientific">Streblomastix strix</name>
    <dbReference type="NCBI Taxonomy" id="222440"/>
    <lineage>
        <taxon>Eukaryota</taxon>
        <taxon>Metamonada</taxon>
        <taxon>Preaxostyla</taxon>
        <taxon>Oxymonadida</taxon>
        <taxon>Streblomastigidae</taxon>
        <taxon>Streblomastix</taxon>
    </lineage>
</organism>
<evidence type="ECO:0000313" key="3">
    <source>
        <dbReference type="Proteomes" id="UP000324800"/>
    </source>
</evidence>
<proteinExistence type="predicted"/>
<feature type="region of interest" description="Disordered" evidence="1">
    <location>
        <begin position="206"/>
        <end position="237"/>
    </location>
</feature>
<feature type="compositionally biased region" description="Polar residues" evidence="1">
    <location>
        <begin position="217"/>
        <end position="230"/>
    </location>
</feature>
<name>A0A5J4V992_9EUKA</name>
<evidence type="ECO:0000256" key="1">
    <source>
        <dbReference type="SAM" id="MobiDB-lite"/>
    </source>
</evidence>
<protein>
    <submittedName>
        <fullName evidence="2">Uncharacterized protein</fullName>
    </submittedName>
</protein>